<dbReference type="GO" id="GO:0003824">
    <property type="term" value="F:catalytic activity"/>
    <property type="evidence" value="ECO:0007669"/>
    <property type="project" value="InterPro"/>
</dbReference>
<dbReference type="InterPro" id="IPR011146">
    <property type="entry name" value="HIT-like"/>
</dbReference>
<reference evidence="5" key="1">
    <citation type="submission" date="2019-09" db="EMBL/GenBank/DDBJ databases">
        <title>Characterisation of the sponge microbiome using genome-centric metagenomics.</title>
        <authorList>
            <person name="Engelberts J.P."/>
            <person name="Robbins S.J."/>
            <person name="De Goeij J.M."/>
            <person name="Aranda M."/>
            <person name="Bell S.C."/>
            <person name="Webster N.S."/>
        </authorList>
    </citation>
    <scope>NUCLEOTIDE SEQUENCE</scope>
    <source>
        <strain evidence="5">SB0664_bin_27</strain>
    </source>
</reference>
<comment type="caution">
    <text evidence="5">The sequence shown here is derived from an EMBL/GenBank/DDBJ whole genome shotgun (WGS) entry which is preliminary data.</text>
</comment>
<dbReference type="SUPFAM" id="SSF54197">
    <property type="entry name" value="HIT-like"/>
    <property type="match status" value="1"/>
</dbReference>
<evidence type="ECO:0000256" key="1">
    <source>
        <dbReference type="PIRSR" id="PIRSR601310-1"/>
    </source>
</evidence>
<evidence type="ECO:0000256" key="3">
    <source>
        <dbReference type="PROSITE-ProRule" id="PRU00464"/>
    </source>
</evidence>
<feature type="active site" description="Tele-AMP-histidine intermediate" evidence="1">
    <location>
        <position position="126"/>
    </location>
</feature>
<proteinExistence type="predicted"/>
<dbReference type="EMBL" id="VXRG01000011">
    <property type="protein sequence ID" value="MXY92056.1"/>
    <property type="molecule type" value="Genomic_DNA"/>
</dbReference>
<dbReference type="PANTHER" id="PTHR46648">
    <property type="entry name" value="HIT FAMILY PROTEIN 1"/>
    <property type="match status" value="1"/>
</dbReference>
<evidence type="ECO:0000256" key="2">
    <source>
        <dbReference type="PIRSR" id="PIRSR601310-3"/>
    </source>
</evidence>
<protein>
    <submittedName>
        <fullName evidence="5">HIT family protein</fullName>
    </submittedName>
</protein>
<organism evidence="5">
    <name type="scientific">Caldilineaceae bacterium SB0664_bin_27</name>
    <dbReference type="NCBI Taxonomy" id="2605260"/>
    <lineage>
        <taxon>Bacteria</taxon>
        <taxon>Bacillati</taxon>
        <taxon>Chloroflexota</taxon>
        <taxon>Caldilineae</taxon>
        <taxon>Caldilineales</taxon>
        <taxon>Caldilineaceae</taxon>
    </lineage>
</organism>
<feature type="short sequence motif" description="Histidine triad motif" evidence="2 3">
    <location>
        <begin position="124"/>
        <end position="128"/>
    </location>
</feature>
<dbReference type="AlphaFoldDB" id="A0A6B0YLZ2"/>
<dbReference type="Gene3D" id="3.30.428.10">
    <property type="entry name" value="HIT-like"/>
    <property type="match status" value="1"/>
</dbReference>
<evidence type="ECO:0000259" key="4">
    <source>
        <dbReference type="PROSITE" id="PS51084"/>
    </source>
</evidence>
<feature type="domain" description="HIT" evidence="4">
    <location>
        <begin position="23"/>
        <end position="139"/>
    </location>
</feature>
<dbReference type="PROSITE" id="PS51084">
    <property type="entry name" value="HIT_2"/>
    <property type="match status" value="1"/>
</dbReference>
<dbReference type="GO" id="GO:0009117">
    <property type="term" value="P:nucleotide metabolic process"/>
    <property type="evidence" value="ECO:0007669"/>
    <property type="project" value="TreeGrafter"/>
</dbReference>
<gene>
    <name evidence="5" type="ORF">F4Y42_01260</name>
</gene>
<evidence type="ECO:0000313" key="5">
    <source>
        <dbReference type="EMBL" id="MXY92056.1"/>
    </source>
</evidence>
<dbReference type="PANTHER" id="PTHR46648:SF1">
    <property type="entry name" value="ADENOSINE 5'-MONOPHOSPHORAMIDASE HNT1"/>
    <property type="match status" value="1"/>
</dbReference>
<dbReference type="Pfam" id="PF01230">
    <property type="entry name" value="HIT"/>
    <property type="match status" value="1"/>
</dbReference>
<dbReference type="InterPro" id="IPR001310">
    <property type="entry name" value="Histidine_triad_HIT"/>
</dbReference>
<name>A0A6B0YLZ2_9CHLR</name>
<sequence length="168" mass="19199">MTVLTGWKRPKVYNHEPDDYSCPFCAVAAGHESGSVYTVAEDVVLRGELVVGFISSHWWPRNPGHVILIPWDHFENIYDLPDEYGAEIFKASRRIALAMKSAYGCEGVSTRQHNEPAGYQEVWHFHQHVFPRYRGDDLYTRTAERFITTPSQRSPYAEKLKGALANLT</sequence>
<accession>A0A6B0YLZ2</accession>
<dbReference type="InterPro" id="IPR036265">
    <property type="entry name" value="HIT-like_sf"/>
</dbReference>